<keyword evidence="7 10" id="KW-0067">ATP-binding</keyword>
<evidence type="ECO:0000256" key="2">
    <source>
        <dbReference type="ARBA" id="ARBA00008420"/>
    </source>
</evidence>
<dbReference type="GO" id="GO:0046316">
    <property type="term" value="F:gluconokinase activity"/>
    <property type="evidence" value="ECO:0007669"/>
    <property type="project" value="UniProtKB-EC"/>
</dbReference>
<dbReference type="GO" id="GO:0005737">
    <property type="term" value="C:cytoplasm"/>
    <property type="evidence" value="ECO:0007669"/>
    <property type="project" value="TreeGrafter"/>
</dbReference>
<dbReference type="FunFam" id="3.40.50.300:FF:000522">
    <property type="entry name" value="Gluconokinase"/>
    <property type="match status" value="1"/>
</dbReference>
<dbReference type="GO" id="GO:0005524">
    <property type="term" value="F:ATP binding"/>
    <property type="evidence" value="ECO:0007669"/>
    <property type="project" value="UniProtKB-KW"/>
</dbReference>
<keyword evidence="6 10" id="KW-0418">Kinase</keyword>
<evidence type="ECO:0000256" key="7">
    <source>
        <dbReference type="ARBA" id="ARBA00022840"/>
    </source>
</evidence>
<dbReference type="AlphaFoldDB" id="A0A0M3ALN1"/>
<evidence type="ECO:0000313" key="11">
    <source>
        <dbReference type="EMBL" id="KKW90740.1"/>
    </source>
</evidence>
<evidence type="ECO:0000256" key="10">
    <source>
        <dbReference type="RuleBase" id="RU363066"/>
    </source>
</evidence>
<dbReference type="GO" id="GO:0019521">
    <property type="term" value="P:D-gluconate metabolic process"/>
    <property type="evidence" value="ECO:0007669"/>
    <property type="project" value="UniProtKB-KW"/>
</dbReference>
<dbReference type="PANTHER" id="PTHR43442:SF3">
    <property type="entry name" value="GLUCONOKINASE-RELATED"/>
    <property type="match status" value="1"/>
</dbReference>
<dbReference type="CDD" id="cd02021">
    <property type="entry name" value="GntK"/>
    <property type="match status" value="1"/>
</dbReference>
<dbReference type="EMBL" id="LBIC01000009">
    <property type="protein sequence ID" value="KKW90740.1"/>
    <property type="molecule type" value="Genomic_DNA"/>
</dbReference>
<name>A0A0M3ALN1_9SPHN</name>
<dbReference type="InterPro" id="IPR006001">
    <property type="entry name" value="Therm_gnt_kin"/>
</dbReference>
<evidence type="ECO:0000256" key="8">
    <source>
        <dbReference type="ARBA" id="ARBA00023064"/>
    </source>
</evidence>
<evidence type="ECO:0000256" key="1">
    <source>
        <dbReference type="ARBA" id="ARBA00004761"/>
    </source>
</evidence>
<dbReference type="Gene3D" id="3.40.50.300">
    <property type="entry name" value="P-loop containing nucleotide triphosphate hydrolases"/>
    <property type="match status" value="1"/>
</dbReference>
<dbReference type="NCBIfam" id="TIGR01313">
    <property type="entry name" value="therm_gnt_kin"/>
    <property type="match status" value="1"/>
</dbReference>
<dbReference type="STRING" id="56193.YP76_19540"/>
<evidence type="ECO:0000256" key="3">
    <source>
        <dbReference type="ARBA" id="ARBA00012054"/>
    </source>
</evidence>
<comment type="pathway">
    <text evidence="1">Carbohydrate acid metabolism.</text>
</comment>
<keyword evidence="12" id="KW-1185">Reference proteome</keyword>
<dbReference type="SUPFAM" id="SSF52540">
    <property type="entry name" value="P-loop containing nucleoside triphosphate hydrolases"/>
    <property type="match status" value="1"/>
</dbReference>
<evidence type="ECO:0000256" key="9">
    <source>
        <dbReference type="ARBA" id="ARBA00048090"/>
    </source>
</evidence>
<dbReference type="EC" id="2.7.1.12" evidence="3 10"/>
<dbReference type="Proteomes" id="UP000033874">
    <property type="component" value="Unassembled WGS sequence"/>
</dbReference>
<organism evidence="11 12">
    <name type="scientific">Sphingobium chungbukense</name>
    <dbReference type="NCBI Taxonomy" id="56193"/>
    <lineage>
        <taxon>Bacteria</taxon>
        <taxon>Pseudomonadati</taxon>
        <taxon>Pseudomonadota</taxon>
        <taxon>Alphaproteobacteria</taxon>
        <taxon>Sphingomonadales</taxon>
        <taxon>Sphingomonadaceae</taxon>
        <taxon>Sphingobium</taxon>
    </lineage>
</organism>
<reference evidence="11 12" key="1">
    <citation type="submission" date="2015-04" db="EMBL/GenBank/DDBJ databases">
        <title>Genome sequence of aromatic hydrocarbons-degrading Sphingobium chungbukense DJ77.</title>
        <authorList>
            <person name="Kim Y.-C."/>
            <person name="Chae J.-C."/>
        </authorList>
    </citation>
    <scope>NUCLEOTIDE SEQUENCE [LARGE SCALE GENOMIC DNA]</scope>
    <source>
        <strain evidence="11 12">DJ77</strain>
    </source>
</reference>
<comment type="similarity">
    <text evidence="2 10">Belongs to the gluconokinase GntK/GntV family.</text>
</comment>
<comment type="catalytic activity">
    <reaction evidence="9 10">
        <text>D-gluconate + ATP = 6-phospho-D-gluconate + ADP + H(+)</text>
        <dbReference type="Rhea" id="RHEA:19433"/>
        <dbReference type="ChEBI" id="CHEBI:15378"/>
        <dbReference type="ChEBI" id="CHEBI:18391"/>
        <dbReference type="ChEBI" id="CHEBI:30616"/>
        <dbReference type="ChEBI" id="CHEBI:58759"/>
        <dbReference type="ChEBI" id="CHEBI:456216"/>
        <dbReference type="EC" id="2.7.1.12"/>
    </reaction>
</comment>
<evidence type="ECO:0000256" key="5">
    <source>
        <dbReference type="ARBA" id="ARBA00022741"/>
    </source>
</evidence>
<dbReference type="InterPro" id="IPR027417">
    <property type="entry name" value="P-loop_NTPase"/>
</dbReference>
<accession>A0A0M3ALN1</accession>
<sequence>MPSASLVREKAALLPSLDPVPASPLAIIVMGVSGCGKSTLGALLAQALDCPFLEGDSFHSPEAVAKMRGGRALTDEDRWPWLDRVGKAAADRAAAQGMTVAACSALRRSYRDRLRGAIGVPVRFILLENSREKLLARLGDRSGHYMPASLLDSQFATLERPLPEEQVLILNTDDAPDLLRDAALRWLGR</sequence>
<evidence type="ECO:0000256" key="6">
    <source>
        <dbReference type="ARBA" id="ARBA00022777"/>
    </source>
</evidence>
<dbReference type="Pfam" id="PF13671">
    <property type="entry name" value="AAA_33"/>
    <property type="match status" value="1"/>
</dbReference>
<gene>
    <name evidence="11" type="ORF">YP76_19540</name>
</gene>
<protein>
    <recommendedName>
        <fullName evidence="3 10">Gluconokinase</fullName>
        <ecNumber evidence="3 10">2.7.1.12</ecNumber>
    </recommendedName>
</protein>
<evidence type="ECO:0000256" key="4">
    <source>
        <dbReference type="ARBA" id="ARBA00022679"/>
    </source>
</evidence>
<evidence type="ECO:0000313" key="12">
    <source>
        <dbReference type="Proteomes" id="UP000033874"/>
    </source>
</evidence>
<keyword evidence="5 10" id="KW-0547">Nucleotide-binding</keyword>
<dbReference type="PANTHER" id="PTHR43442">
    <property type="entry name" value="GLUCONOKINASE-RELATED"/>
    <property type="match status" value="1"/>
</dbReference>
<proteinExistence type="inferred from homology"/>
<keyword evidence="4 10" id="KW-0808">Transferase</keyword>
<dbReference type="PATRIC" id="fig|56193.3.peg.4112"/>
<comment type="caution">
    <text evidence="11">The sequence shown here is derived from an EMBL/GenBank/DDBJ whole genome shotgun (WGS) entry which is preliminary data.</text>
</comment>
<keyword evidence="8" id="KW-0311">Gluconate utilization</keyword>